<keyword evidence="6 12" id="KW-0479">Metal-binding</keyword>
<comment type="catalytic activity">
    <reaction evidence="12">
        <text>tRNA(Cys) + L-cysteine + ATP = L-cysteinyl-tRNA(Cys) + AMP + diphosphate</text>
        <dbReference type="Rhea" id="RHEA:17773"/>
        <dbReference type="Rhea" id="RHEA-COMP:9661"/>
        <dbReference type="Rhea" id="RHEA-COMP:9679"/>
        <dbReference type="ChEBI" id="CHEBI:30616"/>
        <dbReference type="ChEBI" id="CHEBI:33019"/>
        <dbReference type="ChEBI" id="CHEBI:35235"/>
        <dbReference type="ChEBI" id="CHEBI:78442"/>
        <dbReference type="ChEBI" id="CHEBI:78517"/>
        <dbReference type="ChEBI" id="CHEBI:456215"/>
        <dbReference type="EC" id="6.1.1.16"/>
    </reaction>
</comment>
<dbReference type="InterPro" id="IPR015803">
    <property type="entry name" value="Cys-tRNA-ligase"/>
</dbReference>
<evidence type="ECO:0000259" key="13">
    <source>
        <dbReference type="SMART" id="SM00840"/>
    </source>
</evidence>
<keyword evidence="4 12" id="KW-0963">Cytoplasm</keyword>
<evidence type="ECO:0000256" key="6">
    <source>
        <dbReference type="ARBA" id="ARBA00022723"/>
    </source>
</evidence>
<feature type="domain" description="Cysteinyl-tRNA synthetase class Ia DALR" evidence="13">
    <location>
        <begin position="347"/>
        <end position="395"/>
    </location>
</feature>
<accession>A0A239ANU4</accession>
<evidence type="ECO:0000256" key="10">
    <source>
        <dbReference type="ARBA" id="ARBA00022917"/>
    </source>
</evidence>
<dbReference type="SUPFAM" id="SSF52374">
    <property type="entry name" value="Nucleotidylyl transferase"/>
    <property type="match status" value="1"/>
</dbReference>
<dbReference type="InterPro" id="IPR032678">
    <property type="entry name" value="tRNA-synt_1_cat_dom"/>
</dbReference>
<dbReference type="Gene3D" id="1.20.120.1910">
    <property type="entry name" value="Cysteine-tRNA ligase, C-terminal anti-codon recognition domain"/>
    <property type="match status" value="1"/>
</dbReference>
<feature type="short sequence motif" description="'KMSKS' region" evidence="12">
    <location>
        <begin position="278"/>
        <end position="282"/>
    </location>
</feature>
<feature type="short sequence motif" description="'HIGH' region" evidence="12">
    <location>
        <begin position="31"/>
        <end position="41"/>
    </location>
</feature>
<dbReference type="GO" id="GO:0008270">
    <property type="term" value="F:zinc ion binding"/>
    <property type="evidence" value="ECO:0007669"/>
    <property type="project" value="UniProtKB-UniRule"/>
</dbReference>
<keyword evidence="10 12" id="KW-0648">Protein biosynthesis</keyword>
<dbReference type="NCBIfam" id="TIGR00435">
    <property type="entry name" value="cysS"/>
    <property type="match status" value="1"/>
</dbReference>
<evidence type="ECO:0000256" key="2">
    <source>
        <dbReference type="ARBA" id="ARBA00005594"/>
    </source>
</evidence>
<evidence type="ECO:0000313" key="15">
    <source>
        <dbReference type="Proteomes" id="UP000198440"/>
    </source>
</evidence>
<dbReference type="GO" id="GO:0005829">
    <property type="term" value="C:cytosol"/>
    <property type="evidence" value="ECO:0007669"/>
    <property type="project" value="TreeGrafter"/>
</dbReference>
<dbReference type="InterPro" id="IPR015273">
    <property type="entry name" value="Cys-tRNA-synt_Ia_DALR"/>
</dbReference>
<dbReference type="PANTHER" id="PTHR10890">
    <property type="entry name" value="CYSTEINYL-TRNA SYNTHETASE"/>
    <property type="match status" value="1"/>
</dbReference>
<dbReference type="GO" id="GO:0005524">
    <property type="term" value="F:ATP binding"/>
    <property type="evidence" value="ECO:0007669"/>
    <property type="project" value="UniProtKB-UniRule"/>
</dbReference>
<organism evidence="14 15">
    <name type="scientific">Antarctobacter heliothermus</name>
    <dbReference type="NCBI Taxonomy" id="74033"/>
    <lineage>
        <taxon>Bacteria</taxon>
        <taxon>Pseudomonadati</taxon>
        <taxon>Pseudomonadota</taxon>
        <taxon>Alphaproteobacteria</taxon>
        <taxon>Rhodobacterales</taxon>
        <taxon>Roseobacteraceae</taxon>
        <taxon>Antarctobacter</taxon>
    </lineage>
</organism>
<protein>
    <recommendedName>
        <fullName evidence="12">Cysteine--tRNA ligase</fullName>
        <ecNumber evidence="12">6.1.1.16</ecNumber>
    </recommendedName>
    <alternativeName>
        <fullName evidence="12">Cysteinyl-tRNA synthetase</fullName>
        <shortName evidence="12">CysRS</shortName>
    </alternativeName>
</protein>
<comment type="subunit">
    <text evidence="3 12">Monomer.</text>
</comment>
<feature type="binding site" evidence="12">
    <location>
        <position position="29"/>
    </location>
    <ligand>
        <name>Zn(2+)</name>
        <dbReference type="ChEBI" id="CHEBI:29105"/>
    </ligand>
</feature>
<feature type="binding site" evidence="12">
    <location>
        <position position="220"/>
    </location>
    <ligand>
        <name>Zn(2+)</name>
        <dbReference type="ChEBI" id="CHEBI:29105"/>
    </ligand>
</feature>
<dbReference type="OrthoDB" id="9815130at2"/>
<dbReference type="GO" id="GO:0004817">
    <property type="term" value="F:cysteine-tRNA ligase activity"/>
    <property type="evidence" value="ECO:0007669"/>
    <property type="project" value="UniProtKB-UniRule"/>
</dbReference>
<comment type="subcellular location">
    <subcellularLocation>
        <location evidence="1 12">Cytoplasm</location>
    </subcellularLocation>
</comment>
<evidence type="ECO:0000256" key="11">
    <source>
        <dbReference type="ARBA" id="ARBA00023146"/>
    </source>
</evidence>
<keyword evidence="9 12" id="KW-0067">ATP-binding</keyword>
<reference evidence="14 15" key="1">
    <citation type="submission" date="2017-06" db="EMBL/GenBank/DDBJ databases">
        <authorList>
            <person name="Kim H.J."/>
            <person name="Triplett B.A."/>
        </authorList>
    </citation>
    <scope>NUCLEOTIDE SEQUENCE [LARGE SCALE GENOMIC DNA]</scope>
    <source>
        <strain evidence="14 15">DSM 11445</strain>
    </source>
</reference>
<evidence type="ECO:0000256" key="3">
    <source>
        <dbReference type="ARBA" id="ARBA00011245"/>
    </source>
</evidence>
<name>A0A239ANU4_9RHOB</name>
<dbReference type="Pfam" id="PF01406">
    <property type="entry name" value="tRNA-synt_1e"/>
    <property type="match status" value="1"/>
</dbReference>
<dbReference type="CDD" id="cd00672">
    <property type="entry name" value="CysRS_core"/>
    <property type="match status" value="1"/>
</dbReference>
<evidence type="ECO:0000256" key="5">
    <source>
        <dbReference type="ARBA" id="ARBA00022598"/>
    </source>
</evidence>
<evidence type="ECO:0000256" key="12">
    <source>
        <dbReference type="HAMAP-Rule" id="MF_00041"/>
    </source>
</evidence>
<feature type="binding site" evidence="12">
    <location>
        <position position="249"/>
    </location>
    <ligand>
        <name>Zn(2+)</name>
        <dbReference type="ChEBI" id="CHEBI:29105"/>
    </ligand>
</feature>
<dbReference type="GO" id="GO:0006423">
    <property type="term" value="P:cysteinyl-tRNA aminoacylation"/>
    <property type="evidence" value="ECO:0007669"/>
    <property type="project" value="UniProtKB-UniRule"/>
</dbReference>
<gene>
    <name evidence="12" type="primary">cysS</name>
    <name evidence="14" type="ORF">SAMN04488078_100139</name>
</gene>
<evidence type="ECO:0000256" key="8">
    <source>
        <dbReference type="ARBA" id="ARBA00022833"/>
    </source>
</evidence>
<feature type="binding site" evidence="12">
    <location>
        <position position="245"/>
    </location>
    <ligand>
        <name>Zn(2+)</name>
        <dbReference type="ChEBI" id="CHEBI:29105"/>
    </ligand>
</feature>
<dbReference type="HAMAP" id="MF_00041">
    <property type="entry name" value="Cys_tRNA_synth"/>
    <property type="match status" value="1"/>
</dbReference>
<dbReference type="SMART" id="SM00840">
    <property type="entry name" value="DALR_2"/>
    <property type="match status" value="1"/>
</dbReference>
<evidence type="ECO:0000256" key="7">
    <source>
        <dbReference type="ARBA" id="ARBA00022741"/>
    </source>
</evidence>
<dbReference type="SUPFAM" id="SSF47323">
    <property type="entry name" value="Anticodon-binding domain of a subclass of class I aminoacyl-tRNA synthetases"/>
    <property type="match status" value="1"/>
</dbReference>
<proteinExistence type="inferred from homology"/>
<evidence type="ECO:0000256" key="9">
    <source>
        <dbReference type="ARBA" id="ARBA00022840"/>
    </source>
</evidence>
<keyword evidence="5 12" id="KW-0436">Ligase</keyword>
<dbReference type="EMBL" id="FZON01000001">
    <property type="protein sequence ID" value="SNR97317.1"/>
    <property type="molecule type" value="Genomic_DNA"/>
</dbReference>
<dbReference type="InterPro" id="IPR009080">
    <property type="entry name" value="tRNAsynth_Ia_anticodon-bd"/>
</dbReference>
<dbReference type="EC" id="6.1.1.16" evidence="12"/>
<dbReference type="RefSeq" id="WP_089275801.1">
    <property type="nucleotide sequence ID" value="NZ_FZON01000001.1"/>
</dbReference>
<evidence type="ECO:0000313" key="14">
    <source>
        <dbReference type="EMBL" id="SNR97317.1"/>
    </source>
</evidence>
<evidence type="ECO:0000256" key="1">
    <source>
        <dbReference type="ARBA" id="ARBA00004496"/>
    </source>
</evidence>
<dbReference type="PANTHER" id="PTHR10890:SF3">
    <property type="entry name" value="CYSTEINE--TRNA LIGASE, CYTOPLASMIC"/>
    <property type="match status" value="1"/>
</dbReference>
<dbReference type="InterPro" id="IPR014729">
    <property type="entry name" value="Rossmann-like_a/b/a_fold"/>
</dbReference>
<dbReference type="PRINTS" id="PR00983">
    <property type="entry name" value="TRNASYNTHCYS"/>
</dbReference>
<comment type="similarity">
    <text evidence="2 12">Belongs to the class-I aminoacyl-tRNA synthetase family.</text>
</comment>
<sequence>MDIRFTNSATRKKDIFVPIDPTNVRMYLCGPTVYDRAHLGNARPVLVFDVLYRLLRHVYDVDHVTYVRNFTDVDDKINATALKRKEAGAAGSLEDLVRERSDETIGWYHADMDALGALRPDHEPRATGYIGEMVAMIETLIARGHAYAAEGHVLFSVESYDGYGALSGRSVDDMIAGARVEVAPYKKNPMDFVLWKPSTDELPGWDSPWGRGRPGWHIECSAMSHALLGETFDIHGGGNDLTFPHHENEIAQSKCAHPEGDFARVWLHNEMLQVEGKKMSKSLGNFFTVRDLLEQGVPGEVIRFVMLSTHYRKPMDWTAEKAREAETTLRKWRGMVEGVEPGEIPEPVVAALADDLNTAGAISELHRLAAAGEAPALKAGAGLLGLLTPDLAGWDTVSVDLSALADRLAGVRAEAMQSKDFSEVDRLKAALIAAGVEVRMSKAGVELVPGAGFDAVKLEALG</sequence>
<keyword evidence="11 12" id="KW-0030">Aminoacyl-tRNA synthetase</keyword>
<keyword evidence="8 12" id="KW-0862">Zinc</keyword>
<feature type="binding site" evidence="12">
    <location>
        <position position="281"/>
    </location>
    <ligand>
        <name>ATP</name>
        <dbReference type="ChEBI" id="CHEBI:30616"/>
    </ligand>
</feature>
<dbReference type="Gene3D" id="3.40.50.620">
    <property type="entry name" value="HUPs"/>
    <property type="match status" value="1"/>
</dbReference>
<evidence type="ECO:0000256" key="4">
    <source>
        <dbReference type="ARBA" id="ARBA00022490"/>
    </source>
</evidence>
<dbReference type="Proteomes" id="UP000198440">
    <property type="component" value="Unassembled WGS sequence"/>
</dbReference>
<dbReference type="AlphaFoldDB" id="A0A239ANU4"/>
<comment type="cofactor">
    <cofactor evidence="12">
        <name>Zn(2+)</name>
        <dbReference type="ChEBI" id="CHEBI:29105"/>
    </cofactor>
    <text evidence="12">Binds 1 zinc ion per subunit.</text>
</comment>
<dbReference type="InterPro" id="IPR024909">
    <property type="entry name" value="Cys-tRNA/MSH_ligase"/>
</dbReference>
<keyword evidence="7 12" id="KW-0547">Nucleotide-binding</keyword>